<dbReference type="InterPro" id="IPR032867">
    <property type="entry name" value="DYW_dom"/>
</dbReference>
<dbReference type="GO" id="GO:0008270">
    <property type="term" value="F:zinc ion binding"/>
    <property type="evidence" value="ECO:0007669"/>
    <property type="project" value="InterPro"/>
</dbReference>
<dbReference type="EMBL" id="JANAVB010023995">
    <property type="protein sequence ID" value="KAJ6822812.1"/>
    <property type="molecule type" value="Genomic_DNA"/>
</dbReference>
<evidence type="ECO:0000256" key="1">
    <source>
        <dbReference type="ARBA" id="ARBA00022737"/>
    </source>
</evidence>
<evidence type="ECO:0000313" key="4">
    <source>
        <dbReference type="EMBL" id="KAJ6822812.1"/>
    </source>
</evidence>
<accession>A0AAX6G2Q4</accession>
<dbReference type="Proteomes" id="UP001140949">
    <property type="component" value="Unassembled WGS sequence"/>
</dbReference>
<dbReference type="PANTHER" id="PTHR47926:SF461">
    <property type="entry name" value="PENTATRICOPEPTIDE REPEAT SUPERFAMILY PROTEIN"/>
    <property type="match status" value="1"/>
</dbReference>
<dbReference type="InterPro" id="IPR046960">
    <property type="entry name" value="PPR_At4g14850-like_plant"/>
</dbReference>
<evidence type="ECO:0000313" key="5">
    <source>
        <dbReference type="Proteomes" id="UP001140949"/>
    </source>
</evidence>
<feature type="compositionally biased region" description="Low complexity" evidence="2">
    <location>
        <begin position="115"/>
        <end position="135"/>
    </location>
</feature>
<comment type="caution">
    <text evidence="4">The sequence shown here is derived from an EMBL/GenBank/DDBJ whole genome shotgun (WGS) entry which is preliminary data.</text>
</comment>
<protein>
    <submittedName>
        <fullName evidence="4">Pentatricopeptide repeat-containing protein-like</fullName>
    </submittedName>
</protein>
<dbReference type="GO" id="GO:0003723">
    <property type="term" value="F:RNA binding"/>
    <property type="evidence" value="ECO:0007669"/>
    <property type="project" value="InterPro"/>
</dbReference>
<dbReference type="InterPro" id="IPR002885">
    <property type="entry name" value="PPR_rpt"/>
</dbReference>
<sequence>MEVVLSSSLDQQLHAQLIKNELPSLLSSAALLRSHSISRQIHALTVKTVSSSCNLLHNSLLRLYSTSSQFPSALKLFDTIPHSHRDAVTWTLLISAATESNRPSLASVSSTQCRPSTAASSRTPQPSSPSSVPAPSLAPPPPSAGPTSSPPALGSFPSPASSLPSSTPTPNAAASTSQRDYSTSILPPLTRPTYSLRPAFIAGLASHGRSAEALRLFYELVESGAKPDGRTVTAALSACRSSGMVCEGYRIFNSCTSKFGVERRIEHYGCMVDLLARAGRLDEAEEFVRGMPFEPDPVMWRNLVWASNLHKDIDRAKRLIKERPSLLLEEDGGSYVLIGNVYASAENWEEKARIRRRMTMGKVPGCSRIEVKGIVHEFEAGDSKHPEGASIYRKWEEVMEELRTEGHVPRLSEVLLDVEDEGEKALQLQHHSEKLAVAFGLISTRPGEDILVVKNLRACEDCHDAMKLLSRIHGRKIVIRDRIRFHHFSNGACSCRDYW</sequence>
<keyword evidence="1" id="KW-0677">Repeat</keyword>
<dbReference type="Pfam" id="PF20431">
    <property type="entry name" value="E_motif"/>
    <property type="match status" value="1"/>
</dbReference>
<evidence type="ECO:0000256" key="2">
    <source>
        <dbReference type="SAM" id="MobiDB-lite"/>
    </source>
</evidence>
<dbReference type="AlphaFoldDB" id="A0AAX6G2Q4"/>
<dbReference type="PANTHER" id="PTHR47926">
    <property type="entry name" value="PENTATRICOPEPTIDE REPEAT-CONTAINING PROTEIN"/>
    <property type="match status" value="1"/>
</dbReference>
<dbReference type="GO" id="GO:0009451">
    <property type="term" value="P:RNA modification"/>
    <property type="evidence" value="ECO:0007669"/>
    <property type="project" value="InterPro"/>
</dbReference>
<dbReference type="Pfam" id="PF01535">
    <property type="entry name" value="PPR"/>
    <property type="match status" value="2"/>
</dbReference>
<dbReference type="InterPro" id="IPR046848">
    <property type="entry name" value="E_motif"/>
</dbReference>
<organism evidence="4 5">
    <name type="scientific">Iris pallida</name>
    <name type="common">Sweet iris</name>
    <dbReference type="NCBI Taxonomy" id="29817"/>
    <lineage>
        <taxon>Eukaryota</taxon>
        <taxon>Viridiplantae</taxon>
        <taxon>Streptophyta</taxon>
        <taxon>Embryophyta</taxon>
        <taxon>Tracheophyta</taxon>
        <taxon>Spermatophyta</taxon>
        <taxon>Magnoliopsida</taxon>
        <taxon>Liliopsida</taxon>
        <taxon>Asparagales</taxon>
        <taxon>Iridaceae</taxon>
        <taxon>Iridoideae</taxon>
        <taxon>Irideae</taxon>
        <taxon>Iris</taxon>
    </lineage>
</organism>
<proteinExistence type="predicted"/>
<dbReference type="Gene3D" id="1.25.40.10">
    <property type="entry name" value="Tetratricopeptide repeat domain"/>
    <property type="match status" value="1"/>
</dbReference>
<dbReference type="FunFam" id="1.25.40.10:FF:000242">
    <property type="entry name" value="Pentatricopeptide repeat-containing protein"/>
    <property type="match status" value="1"/>
</dbReference>
<reference evidence="4" key="2">
    <citation type="submission" date="2023-04" db="EMBL/GenBank/DDBJ databases">
        <authorList>
            <person name="Bruccoleri R.E."/>
            <person name="Oakeley E.J."/>
            <person name="Faust A.-M."/>
            <person name="Dessus-Babus S."/>
            <person name="Altorfer M."/>
            <person name="Burckhardt D."/>
            <person name="Oertli M."/>
            <person name="Naumann U."/>
            <person name="Petersen F."/>
            <person name="Wong J."/>
        </authorList>
    </citation>
    <scope>NUCLEOTIDE SEQUENCE</scope>
    <source>
        <strain evidence="4">GSM-AAB239-AS_SAM_17_03QT</strain>
        <tissue evidence="4">Leaf</tissue>
    </source>
</reference>
<dbReference type="NCBIfam" id="TIGR00756">
    <property type="entry name" value="PPR"/>
    <property type="match status" value="1"/>
</dbReference>
<gene>
    <name evidence="4" type="ORF">M6B38_387485</name>
</gene>
<evidence type="ECO:0000259" key="3">
    <source>
        <dbReference type="Pfam" id="PF14432"/>
    </source>
</evidence>
<feature type="region of interest" description="Disordered" evidence="2">
    <location>
        <begin position="104"/>
        <end position="187"/>
    </location>
</feature>
<reference evidence="4" key="1">
    <citation type="journal article" date="2023" name="GigaByte">
        <title>Genome assembly of the bearded iris, Iris pallida Lam.</title>
        <authorList>
            <person name="Bruccoleri R.E."/>
            <person name="Oakeley E.J."/>
            <person name="Faust A.M.E."/>
            <person name="Altorfer M."/>
            <person name="Dessus-Babus S."/>
            <person name="Burckhardt D."/>
            <person name="Oertli M."/>
            <person name="Naumann U."/>
            <person name="Petersen F."/>
            <person name="Wong J."/>
        </authorList>
    </citation>
    <scope>NUCLEOTIDE SEQUENCE</scope>
    <source>
        <strain evidence="4">GSM-AAB239-AS_SAM_17_03QT</strain>
    </source>
</reference>
<dbReference type="Pfam" id="PF14432">
    <property type="entry name" value="DYW_deaminase"/>
    <property type="match status" value="1"/>
</dbReference>
<name>A0AAX6G2Q4_IRIPA</name>
<feature type="domain" description="DYW" evidence="3">
    <location>
        <begin position="406"/>
        <end position="499"/>
    </location>
</feature>
<keyword evidence="5" id="KW-1185">Reference proteome</keyword>
<feature type="compositionally biased region" description="Polar residues" evidence="2">
    <location>
        <begin position="104"/>
        <end position="114"/>
    </location>
</feature>
<feature type="compositionally biased region" description="Low complexity" evidence="2">
    <location>
        <begin position="145"/>
        <end position="177"/>
    </location>
</feature>
<dbReference type="InterPro" id="IPR011990">
    <property type="entry name" value="TPR-like_helical_dom_sf"/>
</dbReference>